<feature type="compositionally biased region" description="Acidic residues" evidence="1">
    <location>
        <begin position="2812"/>
        <end position="2831"/>
    </location>
</feature>
<dbReference type="VEuPathDB" id="FungiDB:PC110_g18472"/>
<name>A0A8T1CXF0_9STRA</name>
<feature type="compositionally biased region" description="Acidic residues" evidence="1">
    <location>
        <begin position="2984"/>
        <end position="3003"/>
    </location>
</feature>
<feature type="compositionally biased region" description="Acidic residues" evidence="1">
    <location>
        <begin position="2598"/>
        <end position="2613"/>
    </location>
</feature>
<feature type="region of interest" description="Disordered" evidence="1">
    <location>
        <begin position="1075"/>
        <end position="1103"/>
    </location>
</feature>
<feature type="compositionally biased region" description="Acidic residues" evidence="1">
    <location>
        <begin position="220"/>
        <end position="230"/>
    </location>
</feature>
<feature type="compositionally biased region" description="Basic and acidic residues" evidence="1">
    <location>
        <begin position="1404"/>
        <end position="1428"/>
    </location>
</feature>
<feature type="compositionally biased region" description="Polar residues" evidence="1">
    <location>
        <begin position="594"/>
        <end position="626"/>
    </location>
</feature>
<feature type="compositionally biased region" description="Basic and acidic residues" evidence="1">
    <location>
        <begin position="1354"/>
        <end position="1370"/>
    </location>
</feature>
<feature type="compositionally biased region" description="Basic and acidic residues" evidence="1">
    <location>
        <begin position="1653"/>
        <end position="1666"/>
    </location>
</feature>
<feature type="compositionally biased region" description="Polar residues" evidence="1">
    <location>
        <begin position="2330"/>
        <end position="2347"/>
    </location>
</feature>
<feature type="compositionally biased region" description="Acidic residues" evidence="1">
    <location>
        <begin position="1636"/>
        <end position="1648"/>
    </location>
</feature>
<feature type="compositionally biased region" description="Basic and acidic residues" evidence="1">
    <location>
        <begin position="1142"/>
        <end position="1151"/>
    </location>
</feature>
<dbReference type="Proteomes" id="UP000736787">
    <property type="component" value="Unassembled WGS sequence"/>
</dbReference>
<feature type="compositionally biased region" description="Acidic residues" evidence="1">
    <location>
        <begin position="1231"/>
        <end position="1253"/>
    </location>
</feature>
<feature type="region of interest" description="Disordered" evidence="1">
    <location>
        <begin position="166"/>
        <end position="271"/>
    </location>
</feature>
<evidence type="ECO:0000313" key="5">
    <source>
        <dbReference type="EMBL" id="KAG2946828.1"/>
    </source>
</evidence>
<dbReference type="InterPro" id="IPR011989">
    <property type="entry name" value="ARM-like"/>
</dbReference>
<feature type="compositionally biased region" description="Acidic residues" evidence="1">
    <location>
        <begin position="2910"/>
        <end position="2928"/>
    </location>
</feature>
<feature type="compositionally biased region" description="Acidic residues" evidence="1">
    <location>
        <begin position="166"/>
        <end position="180"/>
    </location>
</feature>
<dbReference type="SUPFAM" id="SSF63748">
    <property type="entry name" value="Tudor/PWWP/MBT"/>
    <property type="match status" value="1"/>
</dbReference>
<feature type="compositionally biased region" description="Polar residues" evidence="1">
    <location>
        <begin position="1622"/>
        <end position="1633"/>
    </location>
</feature>
<feature type="compositionally biased region" description="Polar residues" evidence="1">
    <location>
        <begin position="864"/>
        <end position="876"/>
    </location>
</feature>
<accession>A0A8T1CXF0</accession>
<evidence type="ECO:0000313" key="3">
    <source>
        <dbReference type="EMBL" id="KAG2861394.1"/>
    </source>
</evidence>
<proteinExistence type="predicted"/>
<feature type="compositionally biased region" description="Polar residues" evidence="1">
    <location>
        <begin position="2147"/>
        <end position="2161"/>
    </location>
</feature>
<feature type="domain" description="Tudor" evidence="2">
    <location>
        <begin position="112"/>
        <end position="170"/>
    </location>
</feature>
<dbReference type="CDD" id="cd04508">
    <property type="entry name" value="Tudor_SF"/>
    <property type="match status" value="2"/>
</dbReference>
<comment type="caution">
    <text evidence="4">The sequence shown here is derived from an EMBL/GenBank/DDBJ whole genome shotgun (WGS) entry which is preliminary data.</text>
</comment>
<feature type="compositionally biased region" description="Acidic residues" evidence="1">
    <location>
        <begin position="2855"/>
        <end position="2873"/>
    </location>
</feature>
<dbReference type="Proteomes" id="UP000735874">
    <property type="component" value="Unassembled WGS sequence"/>
</dbReference>
<feature type="region of interest" description="Disordered" evidence="1">
    <location>
        <begin position="712"/>
        <end position="738"/>
    </location>
</feature>
<dbReference type="EMBL" id="RCMI01000137">
    <property type="protein sequence ID" value="KAG2930937.1"/>
    <property type="molecule type" value="Genomic_DNA"/>
</dbReference>
<feature type="compositionally biased region" description="Low complexity" evidence="1">
    <location>
        <begin position="2523"/>
        <end position="2536"/>
    </location>
</feature>
<feature type="compositionally biased region" description="Basic and acidic residues" evidence="1">
    <location>
        <begin position="2758"/>
        <end position="2779"/>
    </location>
</feature>
<evidence type="ECO:0000313" key="6">
    <source>
        <dbReference type="EMBL" id="KAG2989036.1"/>
    </source>
</evidence>
<feature type="compositionally biased region" description="Polar residues" evidence="1">
    <location>
        <begin position="906"/>
        <end position="915"/>
    </location>
</feature>
<evidence type="ECO:0000259" key="2">
    <source>
        <dbReference type="SMART" id="SM00333"/>
    </source>
</evidence>
<dbReference type="EMBL" id="RCMK01000148">
    <property type="protein sequence ID" value="KAG2946828.1"/>
    <property type="molecule type" value="Genomic_DNA"/>
</dbReference>
<evidence type="ECO:0000313" key="7">
    <source>
        <dbReference type="Proteomes" id="UP000774804"/>
    </source>
</evidence>
<feature type="region of interest" description="Disordered" evidence="1">
    <location>
        <begin position="864"/>
        <end position="885"/>
    </location>
</feature>
<evidence type="ECO:0000256" key="1">
    <source>
        <dbReference type="SAM" id="MobiDB-lite"/>
    </source>
</evidence>
<feature type="compositionally biased region" description="Low complexity" evidence="1">
    <location>
        <begin position="1334"/>
        <end position="1349"/>
    </location>
</feature>
<feature type="compositionally biased region" description="Low complexity" evidence="1">
    <location>
        <begin position="2549"/>
        <end position="2560"/>
    </location>
</feature>
<dbReference type="InterPro" id="IPR016024">
    <property type="entry name" value="ARM-type_fold"/>
</dbReference>
<feature type="compositionally biased region" description="Basic and acidic residues" evidence="1">
    <location>
        <begin position="233"/>
        <end position="249"/>
    </location>
</feature>
<feature type="compositionally biased region" description="Polar residues" evidence="1">
    <location>
        <begin position="2478"/>
        <end position="2494"/>
    </location>
</feature>
<feature type="region of interest" description="Disordered" evidence="1">
    <location>
        <begin position="562"/>
        <end position="642"/>
    </location>
</feature>
<feature type="compositionally biased region" description="Basic and acidic residues" evidence="1">
    <location>
        <begin position="2355"/>
        <end position="2369"/>
    </location>
</feature>
<feature type="compositionally biased region" description="Polar residues" evidence="1">
    <location>
        <begin position="1184"/>
        <end position="1200"/>
    </location>
</feature>
<feature type="compositionally biased region" description="Low complexity" evidence="1">
    <location>
        <begin position="988"/>
        <end position="998"/>
    </location>
</feature>
<feature type="compositionally biased region" description="Acidic residues" evidence="1">
    <location>
        <begin position="2728"/>
        <end position="2741"/>
    </location>
</feature>
<feature type="compositionally biased region" description="Acidic residues" evidence="1">
    <location>
        <begin position="201"/>
        <end position="212"/>
    </location>
</feature>
<reference evidence="4" key="1">
    <citation type="submission" date="2018-10" db="EMBL/GenBank/DDBJ databases">
        <title>Effector identification in a new, highly contiguous assembly of the strawberry crown rot pathogen Phytophthora cactorum.</title>
        <authorList>
            <person name="Armitage A.D."/>
            <person name="Nellist C.F."/>
            <person name="Bates H."/>
            <person name="Vickerstaff R.J."/>
            <person name="Harrison R.J."/>
        </authorList>
    </citation>
    <scope>NUCLEOTIDE SEQUENCE</scope>
    <source>
        <strain evidence="3">15-7</strain>
        <strain evidence="4">4032</strain>
        <strain evidence="5">4040</strain>
        <strain evidence="6">P415</strain>
    </source>
</reference>
<feature type="compositionally biased region" description="Low complexity" evidence="1">
    <location>
        <begin position="2294"/>
        <end position="2308"/>
    </location>
</feature>
<feature type="compositionally biased region" description="Acidic residues" evidence="1">
    <location>
        <begin position="1796"/>
        <end position="1806"/>
    </location>
</feature>
<feature type="compositionally biased region" description="Basic and acidic residues" evidence="1">
    <location>
        <begin position="2695"/>
        <end position="2707"/>
    </location>
</feature>
<protein>
    <recommendedName>
        <fullName evidence="2">Tudor domain-containing protein</fullName>
    </recommendedName>
</protein>
<feature type="compositionally biased region" description="Low complexity" evidence="1">
    <location>
        <begin position="2845"/>
        <end position="2854"/>
    </location>
</feature>
<gene>
    <name evidence="3" type="ORF">PC113_g7219</name>
    <name evidence="4" type="ORF">PC115_g6246</name>
    <name evidence="5" type="ORF">PC117_g7303</name>
    <name evidence="6" type="ORF">PC118_g6378</name>
</gene>
<organism evidence="4 7">
    <name type="scientific">Phytophthora cactorum</name>
    <dbReference type="NCBI Taxonomy" id="29920"/>
    <lineage>
        <taxon>Eukaryota</taxon>
        <taxon>Sar</taxon>
        <taxon>Stramenopiles</taxon>
        <taxon>Oomycota</taxon>
        <taxon>Peronosporomycetes</taxon>
        <taxon>Peronosporales</taxon>
        <taxon>Peronosporaceae</taxon>
        <taxon>Phytophthora</taxon>
    </lineage>
</organism>
<feature type="region of interest" description="Disordered" evidence="1">
    <location>
        <begin position="903"/>
        <end position="998"/>
    </location>
</feature>
<feature type="compositionally biased region" description="Basic and acidic residues" evidence="1">
    <location>
        <begin position="757"/>
        <end position="773"/>
    </location>
</feature>
<feature type="region of interest" description="Disordered" evidence="1">
    <location>
        <begin position="1012"/>
        <end position="1058"/>
    </location>
</feature>
<feature type="compositionally biased region" description="Acidic residues" evidence="1">
    <location>
        <begin position="2110"/>
        <end position="2126"/>
    </location>
</feature>
<feature type="compositionally biased region" description="Low complexity" evidence="1">
    <location>
        <begin position="1740"/>
        <end position="1755"/>
    </location>
</feature>
<feature type="compositionally biased region" description="Acidic residues" evidence="1">
    <location>
        <begin position="1279"/>
        <end position="1291"/>
    </location>
</feature>
<feature type="compositionally biased region" description="Acidic residues" evidence="1">
    <location>
        <begin position="2948"/>
        <end position="2966"/>
    </location>
</feature>
<feature type="compositionally biased region" description="Low complexity" evidence="1">
    <location>
        <begin position="1821"/>
        <end position="1839"/>
    </location>
</feature>
<evidence type="ECO:0000313" key="4">
    <source>
        <dbReference type="EMBL" id="KAG2930937.1"/>
    </source>
</evidence>
<feature type="compositionally biased region" description="Low complexity" evidence="1">
    <location>
        <begin position="2418"/>
        <end position="2431"/>
    </location>
</feature>
<dbReference type="Gene3D" id="1.25.10.10">
    <property type="entry name" value="Leucine-rich Repeat Variant"/>
    <property type="match status" value="1"/>
</dbReference>
<feature type="compositionally biased region" description="Polar residues" evidence="1">
    <location>
        <begin position="1932"/>
        <end position="1947"/>
    </location>
</feature>
<feature type="compositionally biased region" description="Acidic residues" evidence="1">
    <location>
        <begin position="2500"/>
        <end position="2513"/>
    </location>
</feature>
<dbReference type="SUPFAM" id="SSF48371">
    <property type="entry name" value="ARM repeat"/>
    <property type="match status" value="1"/>
</dbReference>
<feature type="compositionally biased region" description="Polar residues" evidence="1">
    <location>
        <begin position="786"/>
        <end position="795"/>
    </location>
</feature>
<feature type="compositionally biased region" description="Acidic residues" evidence="1">
    <location>
        <begin position="1710"/>
        <end position="1723"/>
    </location>
</feature>
<dbReference type="Proteomes" id="UP000697107">
    <property type="component" value="Unassembled WGS sequence"/>
</dbReference>
<feature type="compositionally biased region" description="Low complexity" evidence="1">
    <location>
        <begin position="1563"/>
        <end position="1577"/>
    </location>
</feature>
<feature type="compositionally biased region" description="Basic and acidic residues" evidence="1">
    <location>
        <begin position="935"/>
        <end position="949"/>
    </location>
</feature>
<feature type="compositionally biased region" description="Acidic residues" evidence="1">
    <location>
        <begin position="1546"/>
        <end position="1555"/>
    </location>
</feature>
<feature type="region of interest" description="Disordered" evidence="1">
    <location>
        <begin position="1119"/>
        <end position="3003"/>
    </location>
</feature>
<dbReference type="SMART" id="SM00333">
    <property type="entry name" value="TUDOR"/>
    <property type="match status" value="1"/>
</dbReference>
<dbReference type="Gene3D" id="2.30.30.140">
    <property type="match status" value="2"/>
</dbReference>
<feature type="compositionally biased region" description="Low complexity" evidence="1">
    <location>
        <begin position="1019"/>
        <end position="1031"/>
    </location>
</feature>
<dbReference type="InterPro" id="IPR002999">
    <property type="entry name" value="Tudor"/>
</dbReference>
<feature type="compositionally biased region" description="Acidic residues" evidence="1">
    <location>
        <begin position="1972"/>
        <end position="1984"/>
    </location>
</feature>
<feature type="compositionally biased region" description="Basic and acidic residues" evidence="1">
    <location>
        <begin position="960"/>
        <end position="975"/>
    </location>
</feature>
<sequence length="3003" mass="320923">MQMPSSSVLDHGAAAVDGCGMKRRGLTKGPMPILEQCKKRTAVLDQMTAIYRVGERVDGLYDENTDEMWYPGRIRCVHLGESADAATFEVLYDDGEVEMNVRPEFLRQHVSGTICVGTRVLGRYDGGNEFYPGQISDVQENGKYAIAYDDGEVEEDVPVEYIMEPEEDNEEEQEAEEATENEEKAPSNTSDDLAPDRPEQQQEEDIEMEEPQDFPSNAQENEEIETDEPAASEPERVFYSSKREPHHYVEPPQSARQNEDDSETPSTEVSAERTYIIDSLELLEKRLGDSASAKSVLSTLVKHMRAYPQVTADLVHERGGERLIIDALKFHPLHAVIQCYGFVLLRRLCFLCVKSTHYLLRNGIVELVIQAMNAFGEDAILQASACGALAVFTRVHAGLNSLIEFQVAQLVLSTLIYHKTYSVHTRQVHYYGCEVLLELCELDDLQTLNLLCGEHEEEFTGDMSPISLLLFLLRQGLSLDDKKACCAVGSLLMCLAASGKRAASSMLSLNGLAELSTVMARYPTEPSIQKYSAAASKQIALCSVRQSPTKRIKDTATEILREAESLENAPMDKRPTKRSVPRRLTGTGKRKSKSTSGYGASRGATYSSSLSYRNPPKNSKISSQYGQPAGGDMSSFSYPVRDYSAPQQPSSLVILDGGFGVDSGFGSTNKRKQSKEDRQTELFEAYGVQGVPNGGRPYGTKRRQLRAHLASAESTWATPHQHLPSSIKPLSSRSNHLDHGAAYSHRDFVSGRQSRWEYDNEPQHSTYDPEVRQPRGAKRKKKNPGGPTTFQVKVESDSQLLVSREAHASYPSPQRLGAATKRAAKARQKRILATNHSSLTARSNNTSSESLNEYATQLFQDSTARGGTNYMTSSRLTPREKEEIRERERLSFAEKLHKMIDKAKSSLANGNTTSMPVDAVTRPQNSSAGSKTARKTREPSVKFSEDTRPKSKKASSTKQRTKDISTPREAIETRPAKPTLGVNKRPSSDAASVPVVSRPKPVVSRAVVTPKVTFESKPRPVAKAAKAAPTKPADKPQDSVVETKPAEISPVIDTPEIDEPHQVEADVDAAEFVETPAPPVQQSAVPEETESTDQVDPVVSNRDGVAKVEADVVPSVVDEAQIGTDTAVTKDVEPGNAGNPPGKDEGIEKVIEVAPAEAEATSATVDAPLVAEEEAAPDIISDATVGNSNERSEDGQQSSEPLGENPSLASEPTEDQPGSAAVDAMYGDAFGEFDDNGGDDEEMAVEAEADTDDTQLPSTEVSDPQADVPLQDSKSGEALYDDGYDDFDEDDAPHKEETEAGEAPVQAEAGDNQDMEPLDTIASQPAEIAEEETPVAVAAAKEETAASAEQGGEGDNKSLHSVSVDERSDDVTDGDPVVSNVKGEQEPVDLNSDPVADPCEPEDDAHADPEDVAADEKAGIDTPSDHAGEGAPDGGHVGNASEQAAEPSADIASSTSVVEPAETKGAVDAEPSAQPEDDSLIATPPNDPVVSIEPATDEATADPAQPQQDEEQSVDEINAQPEEPLSSDVTAPSLEESKKMSADNSTYDEDNFDDDEAHHVAEPSEAVEVDPVAAPVEDTAKVTDQQQQEEDTPDNTEAVPEADTPADAACSSERVEEGSKTLAATSSELSVQSAVYEDEGFDDGEQEAPADNSEDKSIEQEPRGDEVAENATIDTPSESVAPVSDAPESSEVIEPEEVAEDEKAPAAEPEVYEDGGFDNPEQDDTAKDAAESVIPDAVVEPSESQQPENSESTSTPELDVVAEPSLAGTETETPDAMTQEETLSAQEQVGDKADEYNDDALEDNVDEVAPATENPVESSDPVPVSTESSAEPSAASEPPQSKADTEVAQEEAESPVTSAQSETYDDEEFDKGAEEEVAAPTAEESNLTPNDESKGKDLDIPASLEQPSGEAVDSADHTDEPIAVEETLPESEPQTSSHPEQSSSEDAANSPDAVDDSVSEGKIEPEVATETPSEDVGDEAESPTENEAKVDPATDTVDNPVLEMAPSESEPQAATSDEQPNDQDNSTSPGDTPDVSSDPENTANIDQAENVPEPEAQSDTPIEPEDKPDQSADYTQGDDAFDDETPESKPAPVDAIVDAGTSVEPMVDAAQEETQYEDADFDDAEKDTDALASENKPDSDASEEATPVNSASPDYPPTTQAEETESVKDDSQVPTSDTTKEEDVDLPATTQVGEGAVDTLQAVPDPIADAAEEGEEQPTSDMVAAETDVKDEPPVSCSDATAYEEDFPDDVSLEASENAAAPTEKEAVDNDGTPVSTESPVIDPNVAPDEGVDDTAQSAGSADAAPDSPNDERYDDGFDDENTAPAIDASDSSNAVGISSAEASQDNIVAGNEQPHQDEAANVELDTKSAENTAQDEAALKPEQCEAADAAEAKPIQEPVESEQVTSEIEPARPGTAEATPVESETVSVESEAVEPETTEPEVAQTEAIDIGTVPETREAETVNPEAAESGTVDPIHETQTTASATEELTTVEPQATEPEVVEPEVVEPEVVEPEVISTQSIEPEAVESVAVGSEVTIQESTEERSITEPVLEEPAAPEANQDEPTSITEPGVSDGEDLTASETAVEPSPESNHQSSTEEEGAAIEATEDAAQGEEASTVEGAIDPNQSEDPVEDTTIPSVDAPAVEIPVEVTLDEPQEPASPAEENASDAIVSAVTVPQDDQEAITQSESTSEVVKEDTAEVRDEPVSYATSPAPAEPFTPSQEAQQDQEPDYTEADAPADEPPTIVPGENTPTAEVMKEESPKAPPEEPSEQEKEEISEAAEELATEAEPAQPEDVTVESTHATPPAASETEDQYDEDEGYNEFDDQDIESSAQTSPPIVEVPAPAATGAPATEDEYEEYENDDYGEEETAAETPRAYPVATRIEPPVSAREQEIDEVVDAPANAEDAYADDQEEYNNEYEEEDASEVPKSSPPKEDKPTTQAEASADEYEDDNEEEYADDAIEDSSPPKPTPAAPGNKSDDEMEEELGYESDEGYAESDG</sequence>
<feature type="compositionally biased region" description="Acidic residues" evidence="1">
    <location>
        <begin position="1691"/>
        <end position="1700"/>
    </location>
</feature>
<feature type="compositionally biased region" description="Acidic residues" evidence="1">
    <location>
        <begin position="2242"/>
        <end position="2252"/>
    </location>
</feature>
<feature type="compositionally biased region" description="Polar residues" evidence="1">
    <location>
        <begin position="2009"/>
        <end position="2047"/>
    </location>
</feature>
<dbReference type="Proteomes" id="UP000774804">
    <property type="component" value="Unassembled WGS sequence"/>
</dbReference>
<feature type="compositionally biased region" description="Polar residues" evidence="1">
    <location>
        <begin position="2685"/>
        <end position="2694"/>
    </location>
</feature>
<feature type="compositionally biased region" description="Acidic residues" evidence="1">
    <location>
        <begin position="1863"/>
        <end position="1877"/>
    </location>
</feature>
<feature type="compositionally biased region" description="Basic and acidic residues" evidence="1">
    <location>
        <begin position="562"/>
        <end position="574"/>
    </location>
</feature>
<dbReference type="EMBL" id="RCMG01000156">
    <property type="protein sequence ID" value="KAG2861394.1"/>
    <property type="molecule type" value="Genomic_DNA"/>
</dbReference>
<feature type="region of interest" description="Disordered" evidence="1">
    <location>
        <begin position="757"/>
        <end position="795"/>
    </location>
</feature>
<dbReference type="EMBL" id="RCML01000141">
    <property type="protein sequence ID" value="KAG2989036.1"/>
    <property type="molecule type" value="Genomic_DNA"/>
</dbReference>